<evidence type="ECO:0000256" key="1">
    <source>
        <dbReference type="ARBA" id="ARBA00004651"/>
    </source>
</evidence>
<evidence type="ECO:0000313" key="10">
    <source>
        <dbReference type="Proteomes" id="UP000324767"/>
    </source>
</evidence>
<feature type="transmembrane region" description="Helical" evidence="7">
    <location>
        <begin position="27"/>
        <end position="44"/>
    </location>
</feature>
<accession>A0A5M8PCR4</accession>
<keyword evidence="4 7" id="KW-1133">Transmembrane helix</keyword>
<dbReference type="AlphaFoldDB" id="A0A5M8PCR4"/>
<dbReference type="PANTHER" id="PTHR32309">
    <property type="entry name" value="TYROSINE-PROTEIN KINASE"/>
    <property type="match status" value="1"/>
</dbReference>
<dbReference type="OrthoDB" id="10625138at2759"/>
<dbReference type="InterPro" id="IPR050445">
    <property type="entry name" value="Bact_polysacc_biosynth/exp"/>
</dbReference>
<reference evidence="9 10" key="1">
    <citation type="submission" date="2019-09" db="EMBL/GenBank/DDBJ databases">
        <title>The hologenome of the rock-dwelling lichen Lasallia pustulata.</title>
        <authorList>
            <person name="Greshake Tzovaras B."/>
            <person name="Segers F."/>
            <person name="Bicker A."/>
            <person name="Dal Grande F."/>
            <person name="Otte J."/>
            <person name="Hankeln T."/>
            <person name="Schmitt I."/>
            <person name="Ebersberger I."/>
        </authorList>
    </citation>
    <scope>NUCLEOTIDE SEQUENCE [LARGE SCALE GENOMIC DNA]</scope>
    <source>
        <strain evidence="9">A1-1</strain>
    </source>
</reference>
<gene>
    <name evidence="9" type="ORF">FRX48_09097</name>
</gene>
<evidence type="ECO:0000313" key="9">
    <source>
        <dbReference type="EMBL" id="KAA6407031.1"/>
    </source>
</evidence>
<keyword evidence="3 7" id="KW-0812">Transmembrane</keyword>
<dbReference type="EMBL" id="VXIT01000020">
    <property type="protein sequence ID" value="KAA6407031.1"/>
    <property type="molecule type" value="Genomic_DNA"/>
</dbReference>
<dbReference type="InterPro" id="IPR003856">
    <property type="entry name" value="LPS_length_determ_N"/>
</dbReference>
<name>A0A5M8PCR4_9LECA</name>
<comment type="subcellular location">
    <subcellularLocation>
        <location evidence="1">Cell membrane</location>
        <topology evidence="1">Multi-pass membrane protein</topology>
    </subcellularLocation>
</comment>
<evidence type="ECO:0000256" key="6">
    <source>
        <dbReference type="SAM" id="MobiDB-lite"/>
    </source>
</evidence>
<proteinExistence type="predicted"/>
<feature type="domain" description="Polysaccharide chain length determinant N-terminal" evidence="8">
    <location>
        <begin position="12"/>
        <end position="97"/>
    </location>
</feature>
<evidence type="ECO:0000256" key="3">
    <source>
        <dbReference type="ARBA" id="ARBA00022692"/>
    </source>
</evidence>
<evidence type="ECO:0000256" key="4">
    <source>
        <dbReference type="ARBA" id="ARBA00022989"/>
    </source>
</evidence>
<dbReference type="PANTHER" id="PTHR32309:SF31">
    <property type="entry name" value="CAPSULAR EXOPOLYSACCHARIDE FAMILY"/>
    <property type="match status" value="1"/>
</dbReference>
<dbReference type="GO" id="GO:0005886">
    <property type="term" value="C:plasma membrane"/>
    <property type="evidence" value="ECO:0007669"/>
    <property type="project" value="UniProtKB-SubCell"/>
</dbReference>
<evidence type="ECO:0000256" key="5">
    <source>
        <dbReference type="ARBA" id="ARBA00023136"/>
    </source>
</evidence>
<feature type="region of interest" description="Disordered" evidence="6">
    <location>
        <begin position="324"/>
        <end position="343"/>
    </location>
</feature>
<keyword evidence="5 7" id="KW-0472">Membrane</keyword>
<dbReference type="Pfam" id="PF02706">
    <property type="entry name" value="Wzz"/>
    <property type="match status" value="1"/>
</dbReference>
<keyword evidence="2" id="KW-1003">Cell membrane</keyword>
<evidence type="ECO:0000259" key="8">
    <source>
        <dbReference type="Pfam" id="PF02706"/>
    </source>
</evidence>
<comment type="caution">
    <text evidence="9">The sequence shown here is derived from an EMBL/GenBank/DDBJ whole genome shotgun (WGS) entry which is preliminary data.</text>
</comment>
<evidence type="ECO:0000256" key="2">
    <source>
        <dbReference type="ARBA" id="ARBA00022475"/>
    </source>
</evidence>
<sequence>MNDIHSANYQTETSLSDVARALWRRKWIILLVVPLFVVAAYFYTQRLPKQWQADAQLLVVQRPDYARRGHDQWVHPPAPESISTQIAMLHTPAMADRALSWLKNQELITGLTYDTGGATPGSLQGSLSASSPSDSSLSIYAIANIQAEISGEQATVDQLKGQLEANNHSLQTLGPRDDALTTGLSSQLSGLRLQRQALARKVTPAFPGQLPVLDAEIKDLENQYKKAVAATQNPTNPTLPAQAGLQSNYQAALTQLNTSKVRLAAAEASKNEAEASIAPLVQTGSVYERIAGQAQSATAYYNGLEQDWITARLRENQINADVQITQPAVGPEGPPSLSPRSTW</sequence>
<organism evidence="9 10">
    <name type="scientific">Lasallia pustulata</name>
    <dbReference type="NCBI Taxonomy" id="136370"/>
    <lineage>
        <taxon>Eukaryota</taxon>
        <taxon>Fungi</taxon>
        <taxon>Dikarya</taxon>
        <taxon>Ascomycota</taxon>
        <taxon>Pezizomycotina</taxon>
        <taxon>Lecanoromycetes</taxon>
        <taxon>OSLEUM clade</taxon>
        <taxon>Umbilicariomycetidae</taxon>
        <taxon>Umbilicariales</taxon>
        <taxon>Umbilicariaceae</taxon>
        <taxon>Lasallia</taxon>
    </lineage>
</organism>
<evidence type="ECO:0000256" key="7">
    <source>
        <dbReference type="SAM" id="Phobius"/>
    </source>
</evidence>
<protein>
    <recommendedName>
        <fullName evidence="8">Polysaccharide chain length determinant N-terminal domain-containing protein</fullName>
    </recommendedName>
</protein>
<dbReference type="Proteomes" id="UP000324767">
    <property type="component" value="Unassembled WGS sequence"/>
</dbReference>